<sequence length="315" mass="35249">MASHAIELPTTKAHVELLLLNGGSMTAEYHKLHAGEPATEFRMYNWSFLIRHRKQHRDVLWDLGMSSDPHDFPPVIANGPIREAAVQSPCEPLEAQIARRSGVAADQLDTIILSHAHFDHCRPARKTFPEATVFFGPGTAEYCSPGHLSDPSSIWDGRYFDPDQATERWKTLEGPWVPFGPFDRAMDFFGDDSFWVIQAPGHMPGNLCACARLESGEWVLLGSDCCHSRAILDGLKEFGTFEMSDGSTFCLHTDVAAARDTLSRIRVMENVLGVHVALAHDAIWMEQGKNAVLLSLLDDKFHDVIRDSLRRQEPF</sequence>
<evidence type="ECO:0000313" key="7">
    <source>
        <dbReference type="Proteomes" id="UP000184073"/>
    </source>
</evidence>
<evidence type="ECO:0000256" key="2">
    <source>
        <dbReference type="ARBA" id="ARBA00022723"/>
    </source>
</evidence>
<keyword evidence="3" id="KW-0378">Hydrolase</keyword>
<dbReference type="InterPro" id="IPR036866">
    <property type="entry name" value="RibonucZ/Hydroxyglut_hydro"/>
</dbReference>
<evidence type="ECO:0000256" key="1">
    <source>
        <dbReference type="ARBA" id="ARBA00007749"/>
    </source>
</evidence>
<dbReference type="Proteomes" id="UP000184073">
    <property type="component" value="Unassembled WGS sequence"/>
</dbReference>
<dbReference type="PANTHER" id="PTHR42978:SF4">
    <property type="entry name" value="METALLO-BETA-LACTAMASE DOMAIN-CONTAINING PROTEIN"/>
    <property type="match status" value="1"/>
</dbReference>
<keyword evidence="4" id="KW-0862">Zinc</keyword>
<dbReference type="VEuPathDB" id="FungiDB:ASPVEDRAFT_45371"/>
<dbReference type="GO" id="GO:0016787">
    <property type="term" value="F:hydrolase activity"/>
    <property type="evidence" value="ECO:0007669"/>
    <property type="project" value="UniProtKB-KW"/>
</dbReference>
<dbReference type="RefSeq" id="XP_040671707.1">
    <property type="nucleotide sequence ID" value="XM_040813269.1"/>
</dbReference>
<dbReference type="SMART" id="SM00849">
    <property type="entry name" value="Lactamase_B"/>
    <property type="match status" value="1"/>
</dbReference>
<evidence type="ECO:0000256" key="3">
    <source>
        <dbReference type="ARBA" id="ARBA00022801"/>
    </source>
</evidence>
<dbReference type="InterPro" id="IPR051013">
    <property type="entry name" value="MBL_superfamily_lactonases"/>
</dbReference>
<feature type="non-terminal residue" evidence="6">
    <location>
        <position position="1"/>
    </location>
</feature>
<dbReference type="InterPro" id="IPR001279">
    <property type="entry name" value="Metallo-B-lactamas"/>
</dbReference>
<comment type="similarity">
    <text evidence="1">Belongs to the metallo-beta-lactamase superfamily.</text>
</comment>
<dbReference type="CDD" id="cd07730">
    <property type="entry name" value="metallo-hydrolase-like_MBL-fold"/>
    <property type="match status" value="1"/>
</dbReference>
<evidence type="ECO:0000259" key="5">
    <source>
        <dbReference type="SMART" id="SM00849"/>
    </source>
</evidence>
<dbReference type="STRING" id="1036611.A0A1L9PWW4"/>
<dbReference type="OrthoDB" id="10250730at2759"/>
<keyword evidence="2" id="KW-0479">Metal-binding</keyword>
<dbReference type="Pfam" id="PF00753">
    <property type="entry name" value="Lactamase_B"/>
    <property type="match status" value="1"/>
</dbReference>
<dbReference type="EMBL" id="KV878134">
    <property type="protein sequence ID" value="OJJ05945.1"/>
    <property type="molecule type" value="Genomic_DNA"/>
</dbReference>
<evidence type="ECO:0000313" key="6">
    <source>
        <dbReference type="EMBL" id="OJJ05945.1"/>
    </source>
</evidence>
<dbReference type="GO" id="GO:0046872">
    <property type="term" value="F:metal ion binding"/>
    <property type="evidence" value="ECO:0007669"/>
    <property type="project" value="UniProtKB-KW"/>
</dbReference>
<name>A0A1L9PWW4_ASPVE</name>
<keyword evidence="7" id="KW-1185">Reference proteome</keyword>
<feature type="domain" description="Metallo-beta-lactamase" evidence="5">
    <location>
        <begin position="44"/>
        <end position="280"/>
    </location>
</feature>
<dbReference type="AlphaFoldDB" id="A0A1L9PWW4"/>
<dbReference type="PANTHER" id="PTHR42978">
    <property type="entry name" value="QUORUM-QUENCHING LACTONASE YTNP-RELATED-RELATED"/>
    <property type="match status" value="1"/>
</dbReference>
<organism evidence="6 7">
    <name type="scientific">Aspergillus versicolor CBS 583.65</name>
    <dbReference type="NCBI Taxonomy" id="1036611"/>
    <lineage>
        <taxon>Eukaryota</taxon>
        <taxon>Fungi</taxon>
        <taxon>Dikarya</taxon>
        <taxon>Ascomycota</taxon>
        <taxon>Pezizomycotina</taxon>
        <taxon>Eurotiomycetes</taxon>
        <taxon>Eurotiomycetidae</taxon>
        <taxon>Eurotiales</taxon>
        <taxon>Aspergillaceae</taxon>
        <taxon>Aspergillus</taxon>
        <taxon>Aspergillus subgen. Nidulantes</taxon>
    </lineage>
</organism>
<gene>
    <name evidence="6" type="ORF">ASPVEDRAFT_45371</name>
</gene>
<protein>
    <recommendedName>
        <fullName evidence="5">Metallo-beta-lactamase domain-containing protein</fullName>
    </recommendedName>
</protein>
<dbReference type="SUPFAM" id="SSF56281">
    <property type="entry name" value="Metallo-hydrolase/oxidoreductase"/>
    <property type="match status" value="1"/>
</dbReference>
<dbReference type="Gene3D" id="3.60.15.10">
    <property type="entry name" value="Ribonuclease Z/Hydroxyacylglutathione hydrolase-like"/>
    <property type="match status" value="1"/>
</dbReference>
<accession>A0A1L9PWW4</accession>
<evidence type="ECO:0000256" key="4">
    <source>
        <dbReference type="ARBA" id="ARBA00022833"/>
    </source>
</evidence>
<proteinExistence type="inferred from homology"/>
<reference evidence="7" key="1">
    <citation type="journal article" date="2017" name="Genome Biol.">
        <title>Comparative genomics reveals high biological diversity and specific adaptations in the industrially and medically important fungal genus Aspergillus.</title>
        <authorList>
            <person name="de Vries R.P."/>
            <person name="Riley R."/>
            <person name="Wiebenga A."/>
            <person name="Aguilar-Osorio G."/>
            <person name="Amillis S."/>
            <person name="Uchima C.A."/>
            <person name="Anderluh G."/>
            <person name="Asadollahi M."/>
            <person name="Askin M."/>
            <person name="Barry K."/>
            <person name="Battaglia E."/>
            <person name="Bayram O."/>
            <person name="Benocci T."/>
            <person name="Braus-Stromeyer S.A."/>
            <person name="Caldana C."/>
            <person name="Canovas D."/>
            <person name="Cerqueira G.C."/>
            <person name="Chen F."/>
            <person name="Chen W."/>
            <person name="Choi C."/>
            <person name="Clum A."/>
            <person name="Dos Santos R.A."/>
            <person name="Damasio A.R."/>
            <person name="Diallinas G."/>
            <person name="Emri T."/>
            <person name="Fekete E."/>
            <person name="Flipphi M."/>
            <person name="Freyberg S."/>
            <person name="Gallo A."/>
            <person name="Gournas C."/>
            <person name="Habgood R."/>
            <person name="Hainaut M."/>
            <person name="Harispe M.L."/>
            <person name="Henrissat B."/>
            <person name="Hilden K.S."/>
            <person name="Hope R."/>
            <person name="Hossain A."/>
            <person name="Karabika E."/>
            <person name="Karaffa L."/>
            <person name="Karanyi Z."/>
            <person name="Krasevec N."/>
            <person name="Kuo A."/>
            <person name="Kusch H."/>
            <person name="LaButti K."/>
            <person name="Lagendijk E.L."/>
            <person name="Lapidus A."/>
            <person name="Levasseur A."/>
            <person name="Lindquist E."/>
            <person name="Lipzen A."/>
            <person name="Logrieco A.F."/>
            <person name="MacCabe A."/>
            <person name="Maekelae M.R."/>
            <person name="Malavazi I."/>
            <person name="Melin P."/>
            <person name="Meyer V."/>
            <person name="Mielnichuk N."/>
            <person name="Miskei M."/>
            <person name="Molnar A.P."/>
            <person name="Mule G."/>
            <person name="Ngan C.Y."/>
            <person name="Orejas M."/>
            <person name="Orosz E."/>
            <person name="Ouedraogo J.P."/>
            <person name="Overkamp K.M."/>
            <person name="Park H.-S."/>
            <person name="Perrone G."/>
            <person name="Piumi F."/>
            <person name="Punt P.J."/>
            <person name="Ram A.F."/>
            <person name="Ramon A."/>
            <person name="Rauscher S."/>
            <person name="Record E."/>
            <person name="Riano-Pachon D.M."/>
            <person name="Robert V."/>
            <person name="Roehrig J."/>
            <person name="Ruller R."/>
            <person name="Salamov A."/>
            <person name="Salih N.S."/>
            <person name="Samson R.A."/>
            <person name="Sandor E."/>
            <person name="Sanguinetti M."/>
            <person name="Schuetze T."/>
            <person name="Sepcic K."/>
            <person name="Shelest E."/>
            <person name="Sherlock G."/>
            <person name="Sophianopoulou V."/>
            <person name="Squina F.M."/>
            <person name="Sun H."/>
            <person name="Susca A."/>
            <person name="Todd R.B."/>
            <person name="Tsang A."/>
            <person name="Unkles S.E."/>
            <person name="van de Wiele N."/>
            <person name="van Rossen-Uffink D."/>
            <person name="Oliveira J.V."/>
            <person name="Vesth T.C."/>
            <person name="Visser J."/>
            <person name="Yu J.-H."/>
            <person name="Zhou M."/>
            <person name="Andersen M.R."/>
            <person name="Archer D.B."/>
            <person name="Baker S.E."/>
            <person name="Benoit I."/>
            <person name="Brakhage A.A."/>
            <person name="Braus G.H."/>
            <person name="Fischer R."/>
            <person name="Frisvad J.C."/>
            <person name="Goldman G.H."/>
            <person name="Houbraken J."/>
            <person name="Oakley B."/>
            <person name="Pocsi I."/>
            <person name="Scazzocchio C."/>
            <person name="Seiboth B."/>
            <person name="vanKuyk P.A."/>
            <person name="Wortman J."/>
            <person name="Dyer P.S."/>
            <person name="Grigoriev I.V."/>
        </authorList>
    </citation>
    <scope>NUCLEOTIDE SEQUENCE [LARGE SCALE GENOMIC DNA]</scope>
    <source>
        <strain evidence="7">CBS 583.65</strain>
    </source>
</reference>
<dbReference type="GeneID" id="63728780"/>